<proteinExistence type="predicted"/>
<dbReference type="EMBL" id="LWMU01000072">
    <property type="protein sequence ID" value="KZX12282.1"/>
    <property type="molecule type" value="Genomic_DNA"/>
</dbReference>
<feature type="domain" description="AB hydrolase-1" evidence="1">
    <location>
        <begin position="153"/>
        <end position="247"/>
    </location>
</feature>
<dbReference type="PATRIC" id="fig|66851.6.peg.1368"/>
<name>A0A166ANZ1_METOA</name>
<keyword evidence="2" id="KW-0378">Hydrolase</keyword>
<dbReference type="STRING" id="66851.MBORA_12590"/>
<dbReference type="Gene3D" id="3.40.50.1820">
    <property type="entry name" value="alpha/beta hydrolase"/>
    <property type="match status" value="1"/>
</dbReference>
<keyword evidence="3" id="KW-1185">Reference proteome</keyword>
<dbReference type="EC" id="3.7.1.19" evidence="2"/>
<evidence type="ECO:0000313" key="3">
    <source>
        <dbReference type="Proteomes" id="UP000077428"/>
    </source>
</evidence>
<dbReference type="InterPro" id="IPR029058">
    <property type="entry name" value="AB_hydrolase_fold"/>
</dbReference>
<organism evidence="2 3">
    <name type="scientific">Methanobrevibacter oralis</name>
    <dbReference type="NCBI Taxonomy" id="66851"/>
    <lineage>
        <taxon>Archaea</taxon>
        <taxon>Methanobacteriati</taxon>
        <taxon>Methanobacteriota</taxon>
        <taxon>Methanomada group</taxon>
        <taxon>Methanobacteria</taxon>
        <taxon>Methanobacteriales</taxon>
        <taxon>Methanobacteriaceae</taxon>
        <taxon>Methanobrevibacter</taxon>
    </lineage>
</organism>
<dbReference type="GO" id="GO:0016787">
    <property type="term" value="F:hydrolase activity"/>
    <property type="evidence" value="ECO:0007669"/>
    <property type="project" value="UniProtKB-KW"/>
</dbReference>
<dbReference type="InterPro" id="IPR000073">
    <property type="entry name" value="AB_hydrolase_1"/>
</dbReference>
<comment type="caution">
    <text evidence="2">The sequence shown here is derived from an EMBL/GenBank/DDBJ whole genome shotgun (WGS) entry which is preliminary data.</text>
</comment>
<dbReference type="AlphaFoldDB" id="A0A166ANZ1"/>
<sequence length="401" mass="46358">MGVNMIKKYNLDREINFKIGIYDICEEIHFNYQLNRLVNWNGGDLDEVLNNCNQITNTEEWKSVLTRLGHKAESEGRIENAIAYYRMSEFYMQFDDPDALKYYTKARDLFYEYYSPLFDNENGNSIIKKEEVPFEDITLPVLHTKPENESRGIFLVHGGLDSYMEEFLIPMLYLREQGYEVYLFEGPGQGSVLRLKNKAFIHEWEKPVSAITQYYDLNDVTIIGISLGGYFAPRAAAFDKRISRVVGWSIFPSVWDNGRESKLAIKALHVFIGLKLGFIYDYILKSKSKKGVNEALAMRLMFHRFDVKGFNEFVKKIDNYSLKPIADKIDQDVLILGANNDIMINEKAIGTEINMLTQVKSLTYRLLTNKENAGNHCNCGNTKLALDTIINWVDELDKRTI</sequence>
<evidence type="ECO:0000259" key="1">
    <source>
        <dbReference type="Pfam" id="PF12697"/>
    </source>
</evidence>
<accession>A0A166ANZ1</accession>
<evidence type="ECO:0000313" key="2">
    <source>
        <dbReference type="EMBL" id="KZX12282.1"/>
    </source>
</evidence>
<dbReference type="Proteomes" id="UP000077428">
    <property type="component" value="Unassembled WGS sequence"/>
</dbReference>
<reference evidence="3" key="1">
    <citation type="journal article" date="2016" name="Genome Announc.">
        <title>Draft Genome Sequences of Methanobrevibacter curvatus DSM11111, Methanobrevibacter cuticularis DSM11139, Methanobrevibacter filiformis DSM11501, and Methanobrevibacter oralis DSM7256.</title>
        <authorList>
            <person name="Poehlein A."/>
            <person name="Seedorf H."/>
        </authorList>
    </citation>
    <scope>NUCLEOTIDE SEQUENCE [LARGE SCALE GENOMIC DNA]</scope>
    <source>
        <strain evidence="3">DSM 7256 / JCM 30027 / ZR</strain>
    </source>
</reference>
<gene>
    <name evidence="2" type="ORF">MBORA_12590</name>
</gene>
<dbReference type="Pfam" id="PF12697">
    <property type="entry name" value="Abhydrolase_6"/>
    <property type="match status" value="1"/>
</dbReference>
<protein>
    <submittedName>
        <fullName evidence="2">2,6-dihydropseudooxynicotine hydrolase</fullName>
        <ecNumber evidence="2">3.7.1.19</ecNumber>
    </submittedName>
</protein>
<dbReference type="SUPFAM" id="SSF53474">
    <property type="entry name" value="alpha/beta-Hydrolases"/>
    <property type="match status" value="1"/>
</dbReference>